<evidence type="ECO:0000256" key="1">
    <source>
        <dbReference type="ARBA" id="ARBA00022722"/>
    </source>
</evidence>
<keyword evidence="8 9" id="KW-0464">Manganese</keyword>
<comment type="caution">
    <text evidence="11">The sequence shown here is derived from an EMBL/GenBank/DDBJ whole genome shotgun (WGS) entry which is preliminary data.</text>
</comment>
<dbReference type="InterPro" id="IPR029052">
    <property type="entry name" value="Metallo-depent_PP-like"/>
</dbReference>
<comment type="subunit">
    <text evidence="9">Homodimer. Forms a heterotetramer composed of two Mre11 subunits and two Rad50 subunits.</text>
</comment>
<keyword evidence="12" id="KW-1185">Reference proteome</keyword>
<comment type="function">
    <text evidence="9">Part of the Rad50/Mre11 complex, which is involved in the early steps of DNA double-strand break (DSB) repair. Mre11 binds to DSB ends and has both double-stranded 3'-5' exonuclease activity and single-stranded endonuclease activity.</text>
</comment>
<dbReference type="EMBL" id="JACKXD010000007">
    <property type="protein sequence ID" value="MBB6647860.1"/>
    <property type="molecule type" value="Genomic_DNA"/>
</dbReference>
<feature type="binding site" evidence="9">
    <location>
        <position position="50"/>
    </location>
    <ligand>
        <name>Mn(2+)</name>
        <dbReference type="ChEBI" id="CHEBI:29035"/>
        <label>2</label>
    </ligand>
</feature>
<dbReference type="Proteomes" id="UP000546257">
    <property type="component" value="Unassembled WGS sequence"/>
</dbReference>
<organism evidence="11 12">
    <name type="scientific">Halobellus ruber</name>
    <dbReference type="NCBI Taxonomy" id="2761102"/>
    <lineage>
        <taxon>Archaea</taxon>
        <taxon>Methanobacteriati</taxon>
        <taxon>Methanobacteriota</taxon>
        <taxon>Stenosarchaea group</taxon>
        <taxon>Halobacteria</taxon>
        <taxon>Halobacteriales</taxon>
        <taxon>Haloferacaceae</taxon>
        <taxon>Halobellus</taxon>
    </lineage>
</organism>
<reference evidence="11 12" key="1">
    <citation type="submission" date="2020-08" db="EMBL/GenBank/DDBJ databases">
        <authorList>
            <person name="Seo M.-J."/>
        </authorList>
    </citation>
    <scope>NUCLEOTIDE SEQUENCE [LARGE SCALE GENOMIC DNA]</scope>
    <source>
        <strain evidence="11 12">MBLA0160</strain>
    </source>
</reference>
<keyword evidence="7 9" id="KW-0234">DNA repair</keyword>
<dbReference type="AlphaFoldDB" id="A0A7J9SLN7"/>
<comment type="caution">
    <text evidence="9">Lacks conserved residue(s) required for the propagation of feature annotation.</text>
</comment>
<dbReference type="Gene3D" id="3.60.21.10">
    <property type="match status" value="1"/>
</dbReference>
<dbReference type="GO" id="GO:0006302">
    <property type="term" value="P:double-strand break repair"/>
    <property type="evidence" value="ECO:0007669"/>
    <property type="project" value="UniProtKB-UniRule"/>
</dbReference>
<dbReference type="Pfam" id="PF00149">
    <property type="entry name" value="Metallophos"/>
    <property type="match status" value="1"/>
</dbReference>
<dbReference type="GO" id="GO:0000403">
    <property type="term" value="F:Y-form DNA binding"/>
    <property type="evidence" value="ECO:0007669"/>
    <property type="project" value="UniProtKB-UniRule"/>
</dbReference>
<keyword evidence="2 9" id="KW-0479">Metal-binding</keyword>
<keyword evidence="1 9" id="KW-0540">Nuclease</keyword>
<dbReference type="PANTHER" id="PTHR30337:SF0">
    <property type="entry name" value="NUCLEASE SBCCD SUBUNIT D"/>
    <property type="match status" value="1"/>
</dbReference>
<protein>
    <recommendedName>
        <fullName evidence="9">DNA double-strand break repair protein Mre11</fullName>
        <ecNumber evidence="9">3.1.-.-</ecNumber>
    </recommendedName>
</protein>
<keyword evidence="5 9" id="KW-0378">Hydrolase</keyword>
<dbReference type="RefSeq" id="WP_185194227.1">
    <property type="nucleotide sequence ID" value="NZ_JACKXD010000007.1"/>
</dbReference>
<evidence type="ECO:0000313" key="11">
    <source>
        <dbReference type="EMBL" id="MBB6647860.1"/>
    </source>
</evidence>
<evidence type="ECO:0000256" key="7">
    <source>
        <dbReference type="ARBA" id="ARBA00023204"/>
    </source>
</evidence>
<name>A0A7J9SLN7_9EURY</name>
<feature type="binding site" evidence="9">
    <location>
        <position position="50"/>
    </location>
    <ligand>
        <name>Mn(2+)</name>
        <dbReference type="ChEBI" id="CHEBI:29035"/>
        <label>1</label>
    </ligand>
</feature>
<feature type="binding site" evidence="9">
    <location>
        <position position="153"/>
    </location>
    <ligand>
        <name>Mn(2+)</name>
        <dbReference type="ChEBI" id="CHEBI:29035"/>
        <label>2</label>
    </ligand>
</feature>
<feature type="active site" description="Proton donor" evidence="9">
    <location>
        <position position="86"/>
    </location>
</feature>
<feature type="domain" description="Calcineurin-like phosphoesterase" evidence="10">
    <location>
        <begin position="3"/>
        <end position="193"/>
    </location>
</feature>
<evidence type="ECO:0000256" key="5">
    <source>
        <dbReference type="ARBA" id="ARBA00022801"/>
    </source>
</evidence>
<dbReference type="InterPro" id="IPR041796">
    <property type="entry name" value="Mre11_N"/>
</dbReference>
<dbReference type="EC" id="3.1.-.-" evidence="9"/>
<accession>A0A7J9SLN7</accession>
<evidence type="ECO:0000256" key="3">
    <source>
        <dbReference type="ARBA" id="ARBA00022759"/>
    </source>
</evidence>
<feature type="binding site" evidence="9">
    <location>
        <position position="85"/>
    </location>
    <ligand>
        <name>Mn(2+)</name>
        <dbReference type="ChEBI" id="CHEBI:29035"/>
        <label>2</label>
    </ligand>
</feature>
<dbReference type="InterPro" id="IPR050535">
    <property type="entry name" value="DNA_Repair-Maintenance_Comp"/>
</dbReference>
<dbReference type="GO" id="GO:0004519">
    <property type="term" value="F:endonuclease activity"/>
    <property type="evidence" value="ECO:0007669"/>
    <property type="project" value="UniProtKB-UniRule"/>
</dbReference>
<keyword evidence="4 9" id="KW-0227">DNA damage</keyword>
<comment type="similarity">
    <text evidence="9">Belongs to the MRE11/RAD32 family.</text>
</comment>
<feature type="binding site" evidence="9">
    <location>
        <position position="192"/>
    </location>
    <ligand>
        <name>Mn(2+)</name>
        <dbReference type="ChEBI" id="CHEBI:29035"/>
        <label>1</label>
    </ligand>
</feature>
<evidence type="ECO:0000256" key="4">
    <source>
        <dbReference type="ARBA" id="ARBA00022763"/>
    </source>
</evidence>
<keyword evidence="3 9" id="KW-0255">Endonuclease</keyword>
<evidence type="ECO:0000313" key="12">
    <source>
        <dbReference type="Proteomes" id="UP000546257"/>
    </source>
</evidence>
<dbReference type="GO" id="GO:0008408">
    <property type="term" value="F:3'-5' exonuclease activity"/>
    <property type="evidence" value="ECO:0007669"/>
    <property type="project" value="UniProtKB-UniRule"/>
</dbReference>
<dbReference type="SUPFAM" id="SSF56300">
    <property type="entry name" value="Metallo-dependent phosphatases"/>
    <property type="match status" value="1"/>
</dbReference>
<evidence type="ECO:0000256" key="8">
    <source>
        <dbReference type="ARBA" id="ARBA00023211"/>
    </source>
</evidence>
<comment type="cofactor">
    <cofactor evidence="9">
        <name>Mn(2+)</name>
        <dbReference type="ChEBI" id="CHEBI:29035"/>
    </cofactor>
    <text evidence="9">Binds 2 manganese ions per subunit.</text>
</comment>
<sequence length="393" mass="43612">MTTLLHVSDTHLGNRQYGSDIRKDDMAEAFDRAIDVAVDENVDAVIHTGDLFDSRTPSLPEVTRCIQTLRKLEEADIPFYGIVGNHDSKMDEQWLDLIHETGTAERLSREPTIVGGDVAVYGIDSVTKPSWHSKDFTLEPPEDSDAFTLLCMHQLLAPPIPGSEEFIADHSAEEVLDRVGIDLDALALGDYHKPEEDVVNDVPVWYAGSTERCSLTEEEPRSVSLLEVEDGSIRRRKRELDTREFAPISIEFSEGDAHSRLNDVLDQYDLKNKVGHITLRGERTALTSSDVYSAVMDRGAAVAKINDDRGRQELNLGDGPEGDIQNPDEIIDEQIANENLSETALSIDERVRGDEGLPNSKDGVADEIEEDIKQAQKEAFSDDRADSAEEVAE</sequence>
<dbReference type="HAMAP" id="MF_02044">
    <property type="entry name" value="Mre11"/>
    <property type="match status" value="1"/>
</dbReference>
<evidence type="ECO:0000256" key="6">
    <source>
        <dbReference type="ARBA" id="ARBA00022839"/>
    </source>
</evidence>
<evidence type="ECO:0000256" key="9">
    <source>
        <dbReference type="HAMAP-Rule" id="MF_02044"/>
    </source>
</evidence>
<gene>
    <name evidence="9" type="primary">mre11</name>
    <name evidence="11" type="ORF">H5V44_16485</name>
</gene>
<proteinExistence type="inferred from homology"/>
<dbReference type="InterPro" id="IPR004843">
    <property type="entry name" value="Calcineurin-like_PHP"/>
</dbReference>
<dbReference type="PANTHER" id="PTHR30337">
    <property type="entry name" value="COMPONENT OF ATP-DEPENDENT DSDNA EXONUCLEASE"/>
    <property type="match status" value="1"/>
</dbReference>
<dbReference type="GO" id="GO:0045027">
    <property type="term" value="F:DNA end binding"/>
    <property type="evidence" value="ECO:0007669"/>
    <property type="project" value="UniProtKB-UniRule"/>
</dbReference>
<evidence type="ECO:0000256" key="2">
    <source>
        <dbReference type="ARBA" id="ARBA00022723"/>
    </source>
</evidence>
<evidence type="ECO:0000259" key="10">
    <source>
        <dbReference type="Pfam" id="PF00149"/>
    </source>
</evidence>
<keyword evidence="6 9" id="KW-0269">Exonuclease</keyword>
<dbReference type="InterPro" id="IPR032885">
    <property type="entry name" value="Mre11_archaea-type"/>
</dbReference>
<feature type="binding site" evidence="9">
    <location>
        <position position="9"/>
    </location>
    <ligand>
        <name>Mn(2+)</name>
        <dbReference type="ChEBI" id="CHEBI:29035"/>
        <label>1</label>
    </ligand>
</feature>
<dbReference type="GO" id="GO:0030145">
    <property type="term" value="F:manganese ion binding"/>
    <property type="evidence" value="ECO:0007669"/>
    <property type="project" value="UniProtKB-UniRule"/>
</dbReference>
<feature type="binding site" evidence="9">
    <location>
        <position position="11"/>
    </location>
    <ligand>
        <name>Mn(2+)</name>
        <dbReference type="ChEBI" id="CHEBI:29035"/>
        <label>1</label>
    </ligand>
</feature>
<comment type="activity regulation">
    <text evidence="9">Nuclease activity is regulated by Rad50.</text>
</comment>
<dbReference type="CDD" id="cd00840">
    <property type="entry name" value="MPP_Mre11_N"/>
    <property type="match status" value="1"/>
</dbReference>